<evidence type="ECO:0000313" key="11">
    <source>
        <dbReference type="Proteomes" id="UP000631114"/>
    </source>
</evidence>
<dbReference type="GO" id="GO:0016579">
    <property type="term" value="P:protein deubiquitination"/>
    <property type="evidence" value="ECO:0007669"/>
    <property type="project" value="InterPro"/>
</dbReference>
<dbReference type="OrthoDB" id="420187at2759"/>
<comment type="similarity">
    <text evidence="1 7">Belongs to the peptidase C19 family.</text>
</comment>
<dbReference type="InterPro" id="IPR050164">
    <property type="entry name" value="Peptidase_C19"/>
</dbReference>
<reference evidence="10 11" key="1">
    <citation type="submission" date="2020-10" db="EMBL/GenBank/DDBJ databases">
        <title>The Coptis chinensis genome and diversification of protoberbering-type alkaloids.</title>
        <authorList>
            <person name="Wang B."/>
            <person name="Shu S."/>
            <person name="Song C."/>
            <person name="Liu Y."/>
        </authorList>
    </citation>
    <scope>NUCLEOTIDE SEQUENCE [LARGE SCALE GENOMIC DNA]</scope>
    <source>
        <strain evidence="10">HL-2020</strain>
        <tissue evidence="10">Leaf</tissue>
    </source>
</reference>
<evidence type="ECO:0000256" key="1">
    <source>
        <dbReference type="ARBA" id="ARBA00009085"/>
    </source>
</evidence>
<dbReference type="Gene3D" id="3.90.70.10">
    <property type="entry name" value="Cysteine proteinases"/>
    <property type="match status" value="1"/>
</dbReference>
<keyword evidence="4 7" id="KW-0378">Hydrolase</keyword>
<dbReference type="PANTHER" id="PTHR24006">
    <property type="entry name" value="UBIQUITIN CARBOXYL-TERMINAL HYDROLASE"/>
    <property type="match status" value="1"/>
</dbReference>
<comment type="function">
    <text evidence="6 7">Recognizes and hydrolyzes the peptide bond at the C-terminal Gly of ubiquitin. Involved in the processing of poly-ubiquitin precursors as well as that of ubiquitinated proteins.</text>
</comment>
<keyword evidence="2 7" id="KW-0645">Protease</keyword>
<sequence>MQEQEDSQLPITEFQDKDDPFLFYSLDEDDDDEIPPASNVEEEPPLSVIINDTSSKMMGAGLRNLGNTCFLNSILQCFNHTVPFVQSLRNWNHSSPCLRSRDGFCVLCELRDHIELSLSSSGRSVSPYGFVDNLSYLSSGFRRYEQEDAHEFLQCLLDKLDSCSIVDASAKDEESASSVQDSSLVNKIFGGRLQSKLRCCECGHSSDTFEPLVDLSLEIENVDSLPNALKSFTNVEKIEETKFACENCKKDVLVEKQFTLEQTPSVAAFHLKRFKNDGSYVEKIDKYVEFPLELDLQPFSGNQENDNVESKYELYAVVVHTGLTSCSGHYFCFIRSSPQTWHKLDDSKVTKVAEDFVLSQEAYIIFYARQGTPWFSTLMETQVQRAITSPKSVLDDVDASTTAPNEANTVSGYNFFRNYAEKIPVTTSPKPVLVDVDAACTTVPIKAIPFSGSKYCVRNYAEKVPAEASLDLSREKFDKASENVDVWPPTPPPRSPSPDLYFEDPPETLYRIPVDHLEPKYHTPCNKASNKAVEDAKMKEAIRLTRSMPSSRAKRLRTLLGSQSEGAISKKRRMTAGSGGEKSSPSGAYRKINPSIGHSIKYLGFFLKLKGSQRGMNCS</sequence>
<dbReference type="PROSITE" id="PS00972">
    <property type="entry name" value="USP_1"/>
    <property type="match status" value="1"/>
</dbReference>
<organism evidence="10 11">
    <name type="scientific">Coptis chinensis</name>
    <dbReference type="NCBI Taxonomy" id="261450"/>
    <lineage>
        <taxon>Eukaryota</taxon>
        <taxon>Viridiplantae</taxon>
        <taxon>Streptophyta</taxon>
        <taxon>Embryophyta</taxon>
        <taxon>Tracheophyta</taxon>
        <taxon>Spermatophyta</taxon>
        <taxon>Magnoliopsida</taxon>
        <taxon>Ranunculales</taxon>
        <taxon>Ranunculaceae</taxon>
        <taxon>Coptidoideae</taxon>
        <taxon>Coptis</taxon>
    </lineage>
</organism>
<evidence type="ECO:0000256" key="4">
    <source>
        <dbReference type="ARBA" id="ARBA00022801"/>
    </source>
</evidence>
<evidence type="ECO:0000256" key="5">
    <source>
        <dbReference type="ARBA" id="ARBA00022807"/>
    </source>
</evidence>
<dbReference type="PROSITE" id="PS00973">
    <property type="entry name" value="USP_2"/>
    <property type="match status" value="1"/>
</dbReference>
<gene>
    <name evidence="10" type="ORF">IFM89_003547</name>
</gene>
<dbReference type="GO" id="GO:0005634">
    <property type="term" value="C:nucleus"/>
    <property type="evidence" value="ECO:0007669"/>
    <property type="project" value="TreeGrafter"/>
</dbReference>
<evidence type="ECO:0000259" key="9">
    <source>
        <dbReference type="PROSITE" id="PS50235"/>
    </source>
</evidence>
<dbReference type="GO" id="GO:0004843">
    <property type="term" value="F:cysteine-type deubiquitinase activity"/>
    <property type="evidence" value="ECO:0007669"/>
    <property type="project" value="UniProtKB-UniRule"/>
</dbReference>
<dbReference type="Proteomes" id="UP000631114">
    <property type="component" value="Unassembled WGS sequence"/>
</dbReference>
<keyword evidence="5 7" id="KW-0788">Thiol protease</keyword>
<keyword evidence="3 7" id="KW-0833">Ubl conjugation pathway</keyword>
<evidence type="ECO:0000256" key="2">
    <source>
        <dbReference type="ARBA" id="ARBA00022670"/>
    </source>
</evidence>
<dbReference type="GO" id="GO:0005829">
    <property type="term" value="C:cytosol"/>
    <property type="evidence" value="ECO:0007669"/>
    <property type="project" value="TreeGrafter"/>
</dbReference>
<name>A0A835M8W1_9MAGN</name>
<dbReference type="SUPFAM" id="SSF54001">
    <property type="entry name" value="Cysteine proteinases"/>
    <property type="match status" value="1"/>
</dbReference>
<evidence type="ECO:0000256" key="6">
    <source>
        <dbReference type="ARBA" id="ARBA00037450"/>
    </source>
</evidence>
<dbReference type="InterPro" id="IPR001394">
    <property type="entry name" value="Peptidase_C19_UCH"/>
</dbReference>
<dbReference type="EC" id="3.4.19.12" evidence="7"/>
<dbReference type="FunFam" id="3.90.70.10:FF:000116">
    <property type="entry name" value="Ubiquitin carboxyl-terminal hydrolase 20"/>
    <property type="match status" value="1"/>
</dbReference>
<feature type="region of interest" description="Disordered" evidence="8">
    <location>
        <begin position="560"/>
        <end position="590"/>
    </location>
</feature>
<protein>
    <recommendedName>
        <fullName evidence="7">Ubiquitin carboxyl-terminal hydrolase</fullName>
        <ecNumber evidence="7">3.4.19.12</ecNumber>
    </recommendedName>
</protein>
<comment type="caution">
    <text evidence="10">The sequence shown here is derived from an EMBL/GenBank/DDBJ whole genome shotgun (WGS) entry which is preliminary data.</text>
</comment>
<evidence type="ECO:0000256" key="8">
    <source>
        <dbReference type="SAM" id="MobiDB-lite"/>
    </source>
</evidence>
<feature type="domain" description="USP" evidence="9">
    <location>
        <begin position="60"/>
        <end position="370"/>
    </location>
</feature>
<dbReference type="InterPro" id="IPR028889">
    <property type="entry name" value="USP"/>
</dbReference>
<keyword evidence="11" id="KW-1185">Reference proteome</keyword>
<dbReference type="InterPro" id="IPR038765">
    <property type="entry name" value="Papain-like_cys_pep_sf"/>
</dbReference>
<accession>A0A835M8W1</accession>
<dbReference type="Pfam" id="PF00443">
    <property type="entry name" value="UCH"/>
    <property type="match status" value="1"/>
</dbReference>
<dbReference type="GO" id="GO:0006508">
    <property type="term" value="P:proteolysis"/>
    <property type="evidence" value="ECO:0007669"/>
    <property type="project" value="UniProtKB-KW"/>
</dbReference>
<dbReference type="PANTHER" id="PTHR24006:SF747">
    <property type="entry name" value="UBIQUITIN CARBOXYL-TERMINAL HYDROLASE 20"/>
    <property type="match status" value="1"/>
</dbReference>
<evidence type="ECO:0000256" key="7">
    <source>
        <dbReference type="RuleBase" id="RU366025"/>
    </source>
</evidence>
<dbReference type="AlphaFoldDB" id="A0A835M8W1"/>
<evidence type="ECO:0000313" key="10">
    <source>
        <dbReference type="EMBL" id="KAF9623620.1"/>
    </source>
</evidence>
<dbReference type="InterPro" id="IPR018200">
    <property type="entry name" value="USP_CS"/>
</dbReference>
<comment type="catalytic activity">
    <reaction evidence="7">
        <text>Thiol-dependent hydrolysis of ester, thioester, amide, peptide and isopeptide bonds formed by the C-terminal Gly of ubiquitin (a 76-residue protein attached to proteins as an intracellular targeting signal).</text>
        <dbReference type="EC" id="3.4.19.12"/>
    </reaction>
</comment>
<dbReference type="EMBL" id="JADFTS010000001">
    <property type="protein sequence ID" value="KAF9623620.1"/>
    <property type="molecule type" value="Genomic_DNA"/>
</dbReference>
<dbReference type="PROSITE" id="PS50235">
    <property type="entry name" value="USP_3"/>
    <property type="match status" value="1"/>
</dbReference>
<proteinExistence type="inferred from homology"/>
<evidence type="ECO:0000256" key="3">
    <source>
        <dbReference type="ARBA" id="ARBA00022786"/>
    </source>
</evidence>